<dbReference type="PANTHER" id="PTHR43690">
    <property type="entry name" value="NARDILYSIN"/>
    <property type="match status" value="1"/>
</dbReference>
<dbReference type="Proteomes" id="UP000590412">
    <property type="component" value="Unassembled WGS sequence"/>
</dbReference>
<dbReference type="AlphaFoldDB" id="A0A8X7NPS2"/>
<dbReference type="InterPro" id="IPR011249">
    <property type="entry name" value="Metalloenz_LuxS/M16"/>
</dbReference>
<protein>
    <submittedName>
        <fullName evidence="14">Insulinase (Peptidase M16) family protein</fullName>
    </submittedName>
</protein>
<dbReference type="PROSITE" id="PS00143">
    <property type="entry name" value="INSULINASE"/>
    <property type="match status" value="1"/>
</dbReference>
<keyword evidence="6" id="KW-0862">Zinc</keyword>
<dbReference type="Pfam" id="PF22456">
    <property type="entry name" value="PqqF-like_C_4"/>
    <property type="match status" value="1"/>
</dbReference>
<evidence type="ECO:0000313" key="15">
    <source>
        <dbReference type="Proteomes" id="UP000590412"/>
    </source>
</evidence>
<feature type="region of interest" description="Disordered" evidence="9">
    <location>
        <begin position="245"/>
        <end position="271"/>
    </location>
</feature>
<gene>
    <name evidence="14" type="ORF">FOB60_000102</name>
</gene>
<dbReference type="PANTHER" id="PTHR43690:SF18">
    <property type="entry name" value="INSULIN-DEGRADING ENZYME-RELATED"/>
    <property type="match status" value="1"/>
</dbReference>
<keyword evidence="3" id="KW-0645">Protease</keyword>
<evidence type="ECO:0000256" key="1">
    <source>
        <dbReference type="ARBA" id="ARBA00001947"/>
    </source>
</evidence>
<dbReference type="Pfam" id="PF00675">
    <property type="entry name" value="Peptidase_M16"/>
    <property type="match status" value="1"/>
</dbReference>
<dbReference type="InterPro" id="IPR011765">
    <property type="entry name" value="Pept_M16_N"/>
</dbReference>
<evidence type="ECO:0000313" key="14">
    <source>
        <dbReference type="EMBL" id="KAF6058520.1"/>
    </source>
</evidence>
<dbReference type="OrthoDB" id="952271at2759"/>
<dbReference type="FunFam" id="3.30.830.10:FF:000012">
    <property type="entry name" value="Protease 3"/>
    <property type="match status" value="1"/>
</dbReference>
<dbReference type="SUPFAM" id="SSF63411">
    <property type="entry name" value="LuxS/MPP-like metallohydrolase"/>
    <property type="match status" value="3"/>
</dbReference>
<dbReference type="GO" id="GO:0005739">
    <property type="term" value="C:mitochondrion"/>
    <property type="evidence" value="ECO:0007669"/>
    <property type="project" value="TreeGrafter"/>
</dbReference>
<dbReference type="Gene3D" id="3.30.830.10">
    <property type="entry name" value="Metalloenzyme, LuxS/M16 peptidase-like"/>
    <property type="match status" value="4"/>
</dbReference>
<evidence type="ECO:0000256" key="2">
    <source>
        <dbReference type="ARBA" id="ARBA00007261"/>
    </source>
</evidence>
<dbReference type="InterPro" id="IPR007863">
    <property type="entry name" value="Peptidase_M16_C"/>
</dbReference>
<dbReference type="Pfam" id="PF16187">
    <property type="entry name" value="Peptidase_M16_M"/>
    <property type="match status" value="1"/>
</dbReference>
<feature type="domain" description="Coenzyme PQQ synthesis protein F-like C-terminal lobe" evidence="13">
    <location>
        <begin position="820"/>
        <end position="903"/>
    </location>
</feature>
<proteinExistence type="inferred from homology"/>
<evidence type="ECO:0000256" key="5">
    <source>
        <dbReference type="ARBA" id="ARBA00022801"/>
    </source>
</evidence>
<dbReference type="InterPro" id="IPR050626">
    <property type="entry name" value="Peptidase_M16"/>
</dbReference>
<evidence type="ECO:0000259" key="10">
    <source>
        <dbReference type="Pfam" id="PF00675"/>
    </source>
</evidence>
<evidence type="ECO:0000256" key="4">
    <source>
        <dbReference type="ARBA" id="ARBA00022723"/>
    </source>
</evidence>
<comment type="similarity">
    <text evidence="2 8">Belongs to the peptidase M16 family.</text>
</comment>
<dbReference type="GO" id="GO:0005829">
    <property type="term" value="C:cytosol"/>
    <property type="evidence" value="ECO:0007669"/>
    <property type="project" value="TreeGrafter"/>
</dbReference>
<evidence type="ECO:0000256" key="6">
    <source>
        <dbReference type="ARBA" id="ARBA00022833"/>
    </source>
</evidence>
<feature type="domain" description="Peptidase M16 N-terminal" evidence="10">
    <location>
        <begin position="35"/>
        <end position="160"/>
    </location>
</feature>
<feature type="domain" description="Peptidase M16 middle/third" evidence="12">
    <location>
        <begin position="455"/>
        <end position="708"/>
    </location>
</feature>
<evidence type="ECO:0000256" key="8">
    <source>
        <dbReference type="RuleBase" id="RU004447"/>
    </source>
</evidence>
<organism evidence="14 15">
    <name type="scientific">Candida parapsilosis</name>
    <name type="common">Yeast</name>
    <dbReference type="NCBI Taxonomy" id="5480"/>
    <lineage>
        <taxon>Eukaryota</taxon>
        <taxon>Fungi</taxon>
        <taxon>Dikarya</taxon>
        <taxon>Ascomycota</taxon>
        <taxon>Saccharomycotina</taxon>
        <taxon>Pichiomycetes</taxon>
        <taxon>Debaryomycetaceae</taxon>
        <taxon>Candida/Lodderomyces clade</taxon>
        <taxon>Candida</taxon>
    </lineage>
</organism>
<dbReference type="GO" id="GO:0004222">
    <property type="term" value="F:metalloendopeptidase activity"/>
    <property type="evidence" value="ECO:0007669"/>
    <property type="project" value="InterPro"/>
</dbReference>
<evidence type="ECO:0000259" key="13">
    <source>
        <dbReference type="Pfam" id="PF22456"/>
    </source>
</evidence>
<dbReference type="InterPro" id="IPR001431">
    <property type="entry name" value="Pept_M16_Zn_BS"/>
</dbReference>
<keyword evidence="7" id="KW-0482">Metalloprotease</keyword>
<accession>A0A8X7NPS2</accession>
<reference evidence="14" key="1">
    <citation type="submission" date="2020-03" db="EMBL/GenBank/DDBJ databases">
        <title>FDA dAtabase for Regulatory Grade micrObial Sequences (FDA-ARGOS): Supporting development and validation of Infectious Disease Dx tests.</title>
        <authorList>
            <person name="Campos J."/>
            <person name="Goldberg B."/>
            <person name="Tallon L."/>
            <person name="Sadzewicz L."/>
            <person name="Vavikolanu K."/>
            <person name="Mehta A."/>
            <person name="Aluvathingal J."/>
            <person name="Nadendla S."/>
            <person name="Nandy P."/>
            <person name="Geyer C."/>
            <person name="Yan Y."/>
            <person name="Sichtig H."/>
        </authorList>
    </citation>
    <scope>NUCLEOTIDE SEQUENCE [LARGE SCALE GENOMIC DNA]</scope>
    <source>
        <strain evidence="14">FDAARGOS_652</strain>
    </source>
</reference>
<evidence type="ECO:0000256" key="3">
    <source>
        <dbReference type="ARBA" id="ARBA00022670"/>
    </source>
</evidence>
<dbReference type="EMBL" id="JABWAB010000001">
    <property type="protein sequence ID" value="KAF6058520.1"/>
    <property type="molecule type" value="Genomic_DNA"/>
</dbReference>
<dbReference type="InterPro" id="IPR054734">
    <property type="entry name" value="PqqF-like_C_4"/>
</dbReference>
<name>A0A8X7NPS2_CANPA</name>
<evidence type="ECO:0000259" key="12">
    <source>
        <dbReference type="Pfam" id="PF16187"/>
    </source>
</evidence>
<dbReference type="GO" id="GO:0051603">
    <property type="term" value="P:proteolysis involved in protein catabolic process"/>
    <property type="evidence" value="ECO:0007669"/>
    <property type="project" value="TreeGrafter"/>
</dbReference>
<feature type="domain" description="Peptidase M16 C-terminal" evidence="11">
    <location>
        <begin position="198"/>
        <end position="389"/>
    </location>
</feature>
<keyword evidence="5" id="KW-0378">Hydrolase</keyword>
<dbReference type="GO" id="GO:0043171">
    <property type="term" value="P:peptide catabolic process"/>
    <property type="evidence" value="ECO:0007669"/>
    <property type="project" value="TreeGrafter"/>
</dbReference>
<dbReference type="Pfam" id="PF05193">
    <property type="entry name" value="Peptidase_M16_C"/>
    <property type="match status" value="1"/>
</dbReference>
<sequence length="1132" mass="129860">MGFFSTTELSSSFKKPLSALHSSYKYIKLENGLRTLLVSDPKCTVTSAAMCVGAGSHSDPDDLPGLAHFCEHMLFMGTVEFPNPNDFRSKLSSMGGNANAYTMGDYTCVYFEVPMTDTLAGDELGLNYLMKNFSSFFKRPLFTESYMNMEVNSVDNEHEGNVVNDEKILYHGWRLLSSEDHPFHRFGTGTKSTLNSKCTQKEMIKYYKANFVSTNMVLALKSPLSLNQLQKLAVTNFASIPEMRESIGKPPNYKRRSKTKPRDSPIIDSESSDVRSEIFPSTCTGRLLYIKSDNASQVRLFFPIHKFVNTFYESVWCSLLGDESLGSLCDYLKRVKKWVTSMYVYIQSLSKGNKIFVMDFEILKSFNLEEVIHIVQSFVDQILNSKLTDLGVVLREYSRVFKYQAYFSESEATTVMEEASNYALCLMENRFHDLENLVMGDSYIFDGNVNDFAIKTMELFDISSLNAICLCNDADWKGLTPANLIKDPYYRFIYGITSLHYSPLRKAIPSFFILQRNPFITMTHQELDHQMKNSRYTKPYLLETTNKIPKLIDYSMFHEIWHLTSNSFNVAISLHMCFSNIENTPLSLVAIELIAEYIGQELKIFFYQAEMAQFSWGIFANLVTTPSLAFEIRGPLSGLLYFLKEFIVRVENLISSFNLDYRKFVAMKLQMRRNYDALEHGETNAKIVAASVMALEQGVFGIDDRLEAVELLETSYLAHVCDLILHDFKHIDILVTGGDRQFAMDACKVINIITSHEKIHLAKRSFTFASSINLKTGRNYDLMLENLNVNDPNDVVYYYIQLCSRKDEKRIVGQFLAYHMNQFVRYQLRTRKQIGYLILSGIRFNKSTIGLYILVNSASYDFYQILSEIESVVFEWEVQVLTMTEDQLKQQLKSFLKKQDQEESDTIPSNISAATKPIQHSDNFTSTKQHLMLFESITTKNYDFENCRNGLSSAQLNTNIKLAEVIEFFKKHVSIKSTHRTTLSILVSSKKGKMKKEFEENKEILKSLIGGSNYSLTSLQLSTLLRESSNDISIVIQRLKNIGYNISTKQSRGLHKILYATKGYKAGNSKEQARLKQMCVAKYGEKYLDNQRVLPRLRVRNVAEIHDEAASMRRSDHLTQLREIFDCEDEDT</sequence>
<dbReference type="InterPro" id="IPR032632">
    <property type="entry name" value="Peptidase_M16_M"/>
</dbReference>
<evidence type="ECO:0000256" key="7">
    <source>
        <dbReference type="ARBA" id="ARBA00023049"/>
    </source>
</evidence>
<dbReference type="GO" id="GO:0046872">
    <property type="term" value="F:metal ion binding"/>
    <property type="evidence" value="ECO:0007669"/>
    <property type="project" value="UniProtKB-KW"/>
</dbReference>
<evidence type="ECO:0000256" key="9">
    <source>
        <dbReference type="SAM" id="MobiDB-lite"/>
    </source>
</evidence>
<comment type="caution">
    <text evidence="14">The sequence shown here is derived from an EMBL/GenBank/DDBJ whole genome shotgun (WGS) entry which is preliminary data.</text>
</comment>
<evidence type="ECO:0000259" key="11">
    <source>
        <dbReference type="Pfam" id="PF05193"/>
    </source>
</evidence>
<comment type="cofactor">
    <cofactor evidence="1">
        <name>Zn(2+)</name>
        <dbReference type="ChEBI" id="CHEBI:29105"/>
    </cofactor>
</comment>
<keyword evidence="4" id="KW-0479">Metal-binding</keyword>